<dbReference type="PROSITE" id="PS00018">
    <property type="entry name" value="EF_HAND_1"/>
    <property type="match status" value="2"/>
</dbReference>
<dbReference type="InterPro" id="IPR050205">
    <property type="entry name" value="CDPK_Ser/Thr_kinases"/>
</dbReference>
<proteinExistence type="predicted"/>
<dbReference type="PROSITE" id="PS00108">
    <property type="entry name" value="PROTEIN_KINASE_ST"/>
    <property type="match status" value="1"/>
</dbReference>
<evidence type="ECO:0000256" key="6">
    <source>
        <dbReference type="ARBA" id="ARBA00022840"/>
    </source>
</evidence>
<dbReference type="SUPFAM" id="SSF47473">
    <property type="entry name" value="EF-hand"/>
    <property type="match status" value="1"/>
</dbReference>
<evidence type="ECO:0000256" key="7">
    <source>
        <dbReference type="SAM" id="MobiDB-lite"/>
    </source>
</evidence>
<name>A0A0M0K6X1_9EUKA</name>
<organism evidence="10 11">
    <name type="scientific">Chrysochromulina tobinii</name>
    <dbReference type="NCBI Taxonomy" id="1460289"/>
    <lineage>
        <taxon>Eukaryota</taxon>
        <taxon>Haptista</taxon>
        <taxon>Haptophyta</taxon>
        <taxon>Prymnesiophyceae</taxon>
        <taxon>Prymnesiales</taxon>
        <taxon>Chrysochromulinaceae</taxon>
        <taxon>Chrysochromulina</taxon>
    </lineage>
</organism>
<evidence type="ECO:0000256" key="2">
    <source>
        <dbReference type="ARBA" id="ARBA00022679"/>
    </source>
</evidence>
<evidence type="ECO:0000256" key="5">
    <source>
        <dbReference type="ARBA" id="ARBA00022837"/>
    </source>
</evidence>
<evidence type="ECO:0000313" key="10">
    <source>
        <dbReference type="EMBL" id="KOO34550.1"/>
    </source>
</evidence>
<dbReference type="Gene3D" id="3.30.200.20">
    <property type="entry name" value="Phosphorylase Kinase, domain 1"/>
    <property type="match status" value="1"/>
</dbReference>
<dbReference type="GO" id="GO:0004674">
    <property type="term" value="F:protein serine/threonine kinase activity"/>
    <property type="evidence" value="ECO:0007669"/>
    <property type="project" value="UniProtKB-KW"/>
</dbReference>
<accession>A0A0M0K6X1</accession>
<dbReference type="AlphaFoldDB" id="A0A0M0K6X1"/>
<dbReference type="Gene3D" id="1.10.238.10">
    <property type="entry name" value="EF-hand"/>
    <property type="match status" value="2"/>
</dbReference>
<dbReference type="PROSITE" id="PS50222">
    <property type="entry name" value="EF_HAND_2"/>
    <property type="match status" value="2"/>
</dbReference>
<dbReference type="Proteomes" id="UP000037460">
    <property type="component" value="Unassembled WGS sequence"/>
</dbReference>
<keyword evidence="5" id="KW-0106">Calcium</keyword>
<evidence type="ECO:0000256" key="1">
    <source>
        <dbReference type="ARBA" id="ARBA00022527"/>
    </source>
</evidence>
<reference evidence="11" key="1">
    <citation type="journal article" date="2015" name="PLoS Genet.">
        <title>Genome Sequence and Transcriptome Analyses of Chrysochromulina tobin: Metabolic Tools for Enhanced Algal Fitness in the Prominent Order Prymnesiales (Haptophyceae).</title>
        <authorList>
            <person name="Hovde B.T."/>
            <person name="Deodato C.R."/>
            <person name="Hunsperger H.M."/>
            <person name="Ryken S.A."/>
            <person name="Yost W."/>
            <person name="Jha R.K."/>
            <person name="Patterson J."/>
            <person name="Monnat R.J. Jr."/>
            <person name="Barlow S.B."/>
            <person name="Starkenburg S.R."/>
            <person name="Cattolico R.A."/>
        </authorList>
    </citation>
    <scope>NUCLEOTIDE SEQUENCE</scope>
    <source>
        <strain evidence="11">CCMP291</strain>
    </source>
</reference>
<gene>
    <name evidence="10" type="ORF">Ctob_008606</name>
</gene>
<dbReference type="Pfam" id="PF13405">
    <property type="entry name" value="EF-hand_6"/>
    <property type="match status" value="1"/>
</dbReference>
<keyword evidence="2" id="KW-0808">Transferase</keyword>
<evidence type="ECO:0000256" key="3">
    <source>
        <dbReference type="ARBA" id="ARBA00022741"/>
    </source>
</evidence>
<feature type="domain" description="EF-hand" evidence="9">
    <location>
        <begin position="383"/>
        <end position="418"/>
    </location>
</feature>
<dbReference type="InterPro" id="IPR002048">
    <property type="entry name" value="EF_hand_dom"/>
</dbReference>
<keyword evidence="1" id="KW-0723">Serine/threonine-protein kinase</keyword>
<evidence type="ECO:0000313" key="11">
    <source>
        <dbReference type="Proteomes" id="UP000037460"/>
    </source>
</evidence>
<feature type="domain" description="EF-hand" evidence="9">
    <location>
        <begin position="463"/>
        <end position="490"/>
    </location>
</feature>
<dbReference type="GO" id="GO:0005509">
    <property type="term" value="F:calcium ion binding"/>
    <property type="evidence" value="ECO:0007669"/>
    <property type="project" value="InterPro"/>
</dbReference>
<dbReference type="Pfam" id="PF00069">
    <property type="entry name" value="Pkinase"/>
    <property type="match status" value="1"/>
</dbReference>
<dbReference type="CDD" id="cd00051">
    <property type="entry name" value="EFh"/>
    <property type="match status" value="1"/>
</dbReference>
<dbReference type="Pfam" id="PF13499">
    <property type="entry name" value="EF-hand_7"/>
    <property type="match status" value="1"/>
</dbReference>
<dbReference type="InterPro" id="IPR008271">
    <property type="entry name" value="Ser/Thr_kinase_AS"/>
</dbReference>
<dbReference type="PROSITE" id="PS50011">
    <property type="entry name" value="PROTEIN_KINASE_DOM"/>
    <property type="match status" value="1"/>
</dbReference>
<dbReference type="OrthoDB" id="40902at2759"/>
<dbReference type="EMBL" id="JWZX01001181">
    <property type="protein sequence ID" value="KOO34550.1"/>
    <property type="molecule type" value="Genomic_DNA"/>
</dbReference>
<dbReference type="InterPro" id="IPR011009">
    <property type="entry name" value="Kinase-like_dom_sf"/>
</dbReference>
<dbReference type="SMART" id="SM00054">
    <property type="entry name" value="EFh"/>
    <property type="match status" value="3"/>
</dbReference>
<evidence type="ECO:0000259" key="9">
    <source>
        <dbReference type="PROSITE" id="PS50222"/>
    </source>
</evidence>
<sequence length="563" mass="62515">MGNTMCGSGKRTIEAVDVTAVHVVDRRGPVPQPSRCARQPSFHTDVMDGQPAHVTSLIHEHSIGSLEVKYDLSSRVVLGRGTCGAVRAVRNRMTNELFAMKTVKVTDLGSWEDVRNEIEMQKKLDHPNICKIIESFEDLNKSEVYIIMELCTGGSLVSRMTTHRHGYGESLAATFVEKMLSAVLYCHHHGVVHRDIKLDNMIYEDEREEAELKLIDFGFAKAVKPGDEVMFDHIGTPSYMAPELWTERQLPYDSSVDMWALGVATYMLLSGQRPFHHEDADEKARMISEDPLCFPNEHWGHISPDARDFCAALMRKNPQDRLGASEAVKHRWITTMSKLHQGDEPAVALDKHQDAVDSMLDFAEADDLKRLALEVIAFSTPPCKLEDLRKLFQSMDTDDSGTLSFDEFRAAWAHHPEISLEQLHELFDKIDLAHNGEVNYTDFLAATVSSQKNICFPSSINMAFNSLDKDGDGYITRKDLHMALEGIGEASLDKYLAHADAEGRVSLDAFNEYTSSASETNDTSVHGGGYSGPPTVGMSRSVSGASLPRSVSGTSLRSNASHN</sequence>
<protein>
    <submittedName>
        <fullName evidence="10">Calcium-dependent protein</fullName>
    </submittedName>
</protein>
<dbReference type="InterPro" id="IPR000719">
    <property type="entry name" value="Prot_kinase_dom"/>
</dbReference>
<dbReference type="PANTHER" id="PTHR24349">
    <property type="entry name" value="SERINE/THREONINE-PROTEIN KINASE"/>
    <property type="match status" value="1"/>
</dbReference>
<evidence type="ECO:0000259" key="8">
    <source>
        <dbReference type="PROSITE" id="PS50011"/>
    </source>
</evidence>
<feature type="region of interest" description="Disordered" evidence="7">
    <location>
        <begin position="516"/>
        <end position="563"/>
    </location>
</feature>
<dbReference type="SMART" id="SM00220">
    <property type="entry name" value="S_TKc"/>
    <property type="match status" value="1"/>
</dbReference>
<dbReference type="SUPFAM" id="SSF56112">
    <property type="entry name" value="Protein kinase-like (PK-like)"/>
    <property type="match status" value="1"/>
</dbReference>
<dbReference type="Gene3D" id="1.10.510.10">
    <property type="entry name" value="Transferase(Phosphotransferase) domain 1"/>
    <property type="match status" value="1"/>
</dbReference>
<keyword evidence="11" id="KW-1185">Reference proteome</keyword>
<comment type="caution">
    <text evidence="10">The sequence shown here is derived from an EMBL/GenBank/DDBJ whole genome shotgun (WGS) entry which is preliminary data.</text>
</comment>
<keyword evidence="4" id="KW-0418">Kinase</keyword>
<dbReference type="InterPro" id="IPR011992">
    <property type="entry name" value="EF-hand-dom_pair"/>
</dbReference>
<keyword evidence="6" id="KW-0067">ATP-binding</keyword>
<keyword evidence="3" id="KW-0547">Nucleotide-binding</keyword>
<dbReference type="GO" id="GO:0005524">
    <property type="term" value="F:ATP binding"/>
    <property type="evidence" value="ECO:0007669"/>
    <property type="project" value="UniProtKB-KW"/>
</dbReference>
<feature type="compositionally biased region" description="Polar residues" evidence="7">
    <location>
        <begin position="538"/>
        <end position="563"/>
    </location>
</feature>
<dbReference type="InterPro" id="IPR018247">
    <property type="entry name" value="EF_Hand_1_Ca_BS"/>
</dbReference>
<evidence type="ECO:0000256" key="4">
    <source>
        <dbReference type="ARBA" id="ARBA00022777"/>
    </source>
</evidence>
<feature type="domain" description="Protein kinase" evidence="8">
    <location>
        <begin position="72"/>
        <end position="333"/>
    </location>
</feature>